<gene>
    <name evidence="2" type="ORF">POLS_LOCUS7105</name>
</gene>
<organism evidence="2 3">
    <name type="scientific">Penicillium olsonii</name>
    <dbReference type="NCBI Taxonomy" id="99116"/>
    <lineage>
        <taxon>Eukaryota</taxon>
        <taxon>Fungi</taxon>
        <taxon>Dikarya</taxon>
        <taxon>Ascomycota</taxon>
        <taxon>Pezizomycotina</taxon>
        <taxon>Eurotiomycetes</taxon>
        <taxon>Eurotiomycetidae</taxon>
        <taxon>Eurotiales</taxon>
        <taxon>Aspergillaceae</taxon>
        <taxon>Penicillium</taxon>
    </lineage>
</organism>
<protein>
    <submittedName>
        <fullName evidence="2">Uncharacterized protein</fullName>
    </submittedName>
</protein>
<dbReference type="OrthoDB" id="4227165at2759"/>
<name>A0A9W4I0N1_PENOL</name>
<reference evidence="2" key="1">
    <citation type="submission" date="2021-07" db="EMBL/GenBank/DDBJ databases">
        <authorList>
            <person name="Branca A.L. A."/>
        </authorList>
    </citation>
    <scope>NUCLEOTIDE SEQUENCE</scope>
</reference>
<proteinExistence type="predicted"/>
<accession>A0A9W4I0N1</accession>
<sequence>MPDPPRRIIMEKSSTVKRRWQRSNQRFEFTPAEIARLDRDEAREKKAKQLREKEKKRIANKKRKAEQEARAREERRRGIFHQDAPRPPSSQPLLSMFLGAGKPTSAAPEPASAPAPTHTTTETEPHGAKEDTDPGNASGDTEAESDAFDDLDEELKLEESGLPEMGAGIVDSTKSATTEKAIPDDDEFSDCSVFDDIINQAEATASRTTGVKDEDSNNPALPEPPIAQVPSERPGTVPSLSLESSFGDSLGYDAADFLEAEEAITRAHESKAPLQATSLLQPLEQPRPVPALASFGDSFRDETADWIEEAYACGSGDLFVSGKTSQ</sequence>
<evidence type="ECO:0000313" key="3">
    <source>
        <dbReference type="Proteomes" id="UP001153618"/>
    </source>
</evidence>
<evidence type="ECO:0000256" key="1">
    <source>
        <dbReference type="SAM" id="MobiDB-lite"/>
    </source>
</evidence>
<feature type="region of interest" description="Disordered" evidence="1">
    <location>
        <begin position="203"/>
        <end position="238"/>
    </location>
</feature>
<feature type="compositionally biased region" description="Basic and acidic residues" evidence="1">
    <location>
        <begin position="1"/>
        <end position="10"/>
    </location>
</feature>
<feature type="compositionally biased region" description="Basic and acidic residues" evidence="1">
    <location>
        <begin position="65"/>
        <end position="77"/>
    </location>
</feature>
<feature type="compositionally biased region" description="Basic and acidic residues" evidence="1">
    <location>
        <begin position="121"/>
        <end position="132"/>
    </location>
</feature>
<feature type="compositionally biased region" description="Acidic residues" evidence="1">
    <location>
        <begin position="141"/>
        <end position="156"/>
    </location>
</feature>
<feature type="compositionally biased region" description="Low complexity" evidence="1">
    <location>
        <begin position="103"/>
        <end position="120"/>
    </location>
</feature>
<dbReference type="AlphaFoldDB" id="A0A9W4I0N1"/>
<feature type="compositionally biased region" description="Basic and acidic residues" evidence="1">
    <location>
        <begin position="40"/>
        <end position="57"/>
    </location>
</feature>
<comment type="caution">
    <text evidence="2">The sequence shown here is derived from an EMBL/GenBank/DDBJ whole genome shotgun (WGS) entry which is preliminary data.</text>
</comment>
<dbReference type="Proteomes" id="UP001153618">
    <property type="component" value="Unassembled WGS sequence"/>
</dbReference>
<evidence type="ECO:0000313" key="2">
    <source>
        <dbReference type="EMBL" id="CAG8186929.1"/>
    </source>
</evidence>
<keyword evidence="3" id="KW-1185">Reference proteome</keyword>
<dbReference type="EMBL" id="CAJVOS010000040">
    <property type="protein sequence ID" value="CAG8186929.1"/>
    <property type="molecule type" value="Genomic_DNA"/>
</dbReference>
<feature type="region of interest" description="Disordered" evidence="1">
    <location>
        <begin position="40"/>
        <end position="189"/>
    </location>
</feature>
<feature type="region of interest" description="Disordered" evidence="1">
    <location>
        <begin position="1"/>
        <end position="22"/>
    </location>
</feature>